<protein>
    <recommendedName>
        <fullName evidence="4">4Fe-4S ferredoxin-type domain-containing protein</fullName>
    </recommendedName>
</protein>
<dbReference type="Gene3D" id="1.10.1060.10">
    <property type="entry name" value="Alpha-helical ferredoxin"/>
    <property type="match status" value="1"/>
</dbReference>
<keyword evidence="2" id="KW-0408">Iron</keyword>
<comment type="caution">
    <text evidence="5">The sequence shown here is derived from an EMBL/GenBank/DDBJ whole genome shotgun (WGS) entry which is preliminary data.</text>
</comment>
<keyword evidence="1" id="KW-0479">Metal-binding</keyword>
<dbReference type="AlphaFoldDB" id="A0A1Y4DAD8"/>
<evidence type="ECO:0000259" key="4">
    <source>
        <dbReference type="PROSITE" id="PS51379"/>
    </source>
</evidence>
<dbReference type="InterPro" id="IPR009051">
    <property type="entry name" value="Helical_ferredxn"/>
</dbReference>
<accession>A0A1Y4DAD8</accession>
<organism evidence="5 6">
    <name type="scientific">Candidatus Avelusimicrobium gallicola</name>
    <dbReference type="NCBI Taxonomy" id="2562704"/>
    <lineage>
        <taxon>Bacteria</taxon>
        <taxon>Pseudomonadati</taxon>
        <taxon>Elusimicrobiota</taxon>
        <taxon>Elusimicrobia</taxon>
        <taxon>Elusimicrobiales</taxon>
        <taxon>Elusimicrobiaceae</taxon>
        <taxon>Candidatus Avelusimicrobium</taxon>
    </lineage>
</organism>
<dbReference type="OrthoDB" id="5241828at2"/>
<reference evidence="6" key="1">
    <citation type="submission" date="2017-04" db="EMBL/GenBank/DDBJ databases">
        <title>Function of individual gut microbiota members based on whole genome sequencing of pure cultures obtained from chicken caecum.</title>
        <authorList>
            <person name="Medvecky M."/>
            <person name="Cejkova D."/>
            <person name="Polansky O."/>
            <person name="Karasova D."/>
            <person name="Kubasova T."/>
            <person name="Cizek A."/>
            <person name="Rychlik I."/>
        </authorList>
    </citation>
    <scope>NUCLEOTIDE SEQUENCE [LARGE SCALE GENOMIC DNA]</scope>
    <source>
        <strain evidence="6">An273</strain>
    </source>
</reference>
<evidence type="ECO:0000256" key="3">
    <source>
        <dbReference type="ARBA" id="ARBA00023014"/>
    </source>
</evidence>
<dbReference type="Pfam" id="PF13183">
    <property type="entry name" value="Fer4_8"/>
    <property type="match status" value="1"/>
</dbReference>
<dbReference type="PROSITE" id="PS00198">
    <property type="entry name" value="4FE4S_FER_1"/>
    <property type="match status" value="1"/>
</dbReference>
<dbReference type="EMBL" id="NFJD01000005">
    <property type="protein sequence ID" value="OUO56036.1"/>
    <property type="molecule type" value="Genomic_DNA"/>
</dbReference>
<evidence type="ECO:0000313" key="5">
    <source>
        <dbReference type="EMBL" id="OUO56036.1"/>
    </source>
</evidence>
<dbReference type="RefSeq" id="WP_087289400.1">
    <property type="nucleotide sequence ID" value="NZ_NFJD01000005.1"/>
</dbReference>
<dbReference type="PROSITE" id="PS51379">
    <property type="entry name" value="4FE4S_FER_2"/>
    <property type="match status" value="1"/>
</dbReference>
<feature type="domain" description="4Fe-4S ferredoxin-type" evidence="4">
    <location>
        <begin position="27"/>
        <end position="57"/>
    </location>
</feature>
<dbReference type="Proteomes" id="UP000196368">
    <property type="component" value="Unassembled WGS sequence"/>
</dbReference>
<evidence type="ECO:0000313" key="6">
    <source>
        <dbReference type="Proteomes" id="UP000196368"/>
    </source>
</evidence>
<keyword evidence="3" id="KW-0411">Iron-sulfur</keyword>
<dbReference type="InterPro" id="IPR017900">
    <property type="entry name" value="4Fe4S_Fe_S_CS"/>
</dbReference>
<sequence>MTDFFVPQLDPNAPKKHLSSLQTPFGERSVYDSVSFCNRCGSCQQACPTYLLSAQETFSPRGRNQAVRLLMERKITVAQNRALLQELAASCLLCGRCTQACAGKIPTAQHMLELRRALGGRWLPGGLHFLLSCRARRPRLFAFLVQTARVLRRMGAVRLMRMSGLLALPPLSWIRHADDILPRALHEKERKQLLQQTLSPVQNPTLIYLPSLEAQWLMPDLGASVLAQAAQKHSVLVWNAPSGLFEYVYGDLRQSRRLLRRLIRRHQHTAGGRLPVLTDSIDVYLFFRSAPQLFDRWPSLQKQARRFAACVCFVTDILKPRPQKAEQKNVRLDYSALFSREGEVFDRAQKILKTQFKKNFVECWYKDADTPAFGYSFVRPDWAEPICMQAVRSIARTQTGTVFTLSGLSALELGFYLKRFYPHAQADHLVRLNG</sequence>
<gene>
    <name evidence="5" type="ORF">B5F75_07085</name>
</gene>
<proteinExistence type="predicted"/>
<dbReference type="GO" id="GO:0051536">
    <property type="term" value="F:iron-sulfur cluster binding"/>
    <property type="evidence" value="ECO:0007669"/>
    <property type="project" value="UniProtKB-KW"/>
</dbReference>
<dbReference type="PANTHER" id="PTHR32479">
    <property type="entry name" value="GLYCOLATE OXIDASE IRON-SULFUR SUBUNIT"/>
    <property type="match status" value="1"/>
</dbReference>
<evidence type="ECO:0000256" key="2">
    <source>
        <dbReference type="ARBA" id="ARBA00023004"/>
    </source>
</evidence>
<dbReference type="GO" id="GO:0046872">
    <property type="term" value="F:metal ion binding"/>
    <property type="evidence" value="ECO:0007669"/>
    <property type="project" value="UniProtKB-KW"/>
</dbReference>
<evidence type="ECO:0000256" key="1">
    <source>
        <dbReference type="ARBA" id="ARBA00022723"/>
    </source>
</evidence>
<keyword evidence="6" id="KW-1185">Reference proteome</keyword>
<dbReference type="InterPro" id="IPR017896">
    <property type="entry name" value="4Fe4S_Fe-S-bd"/>
</dbReference>
<name>A0A1Y4DAD8_9BACT</name>
<dbReference type="SUPFAM" id="SSF46548">
    <property type="entry name" value="alpha-helical ferredoxin"/>
    <property type="match status" value="1"/>
</dbReference>